<dbReference type="PANTHER" id="PTHR22748">
    <property type="entry name" value="AP ENDONUCLEASE"/>
    <property type="match status" value="1"/>
</dbReference>
<dbReference type="GO" id="GO:0006284">
    <property type="term" value="P:base-excision repair"/>
    <property type="evidence" value="ECO:0007669"/>
    <property type="project" value="TreeGrafter"/>
</dbReference>
<reference evidence="5" key="1">
    <citation type="submission" date="2023-05" db="EMBL/GenBank/DDBJ databases">
        <title>Genome and transcriptome analyses reveal genes involved in the formation of fine ridges on petal epidermal cells in Hibiscus trionum.</title>
        <authorList>
            <person name="Koshimizu S."/>
            <person name="Masuda S."/>
            <person name="Ishii T."/>
            <person name="Shirasu K."/>
            <person name="Hoshino A."/>
            <person name="Arita M."/>
        </authorList>
    </citation>
    <scope>NUCLEOTIDE SEQUENCE</scope>
    <source>
        <strain evidence="5">Hamamatsu line</strain>
    </source>
</reference>
<dbReference type="AlphaFoldDB" id="A0A9W7J0I3"/>
<dbReference type="InterPro" id="IPR036691">
    <property type="entry name" value="Endo/exonu/phosph_ase_sf"/>
</dbReference>
<dbReference type="PANTHER" id="PTHR22748:SF11">
    <property type="entry name" value="OS07G0184032 PROTEIN"/>
    <property type="match status" value="1"/>
</dbReference>
<keyword evidence="2" id="KW-0479">Metal-binding</keyword>
<keyword evidence="4" id="KW-0460">Magnesium</keyword>
<evidence type="ECO:0000256" key="2">
    <source>
        <dbReference type="ARBA" id="ARBA00022723"/>
    </source>
</evidence>
<evidence type="ECO:0000313" key="6">
    <source>
        <dbReference type="Proteomes" id="UP001165190"/>
    </source>
</evidence>
<evidence type="ECO:0000256" key="4">
    <source>
        <dbReference type="ARBA" id="ARBA00022842"/>
    </source>
</evidence>
<dbReference type="InterPro" id="IPR004808">
    <property type="entry name" value="AP_endonuc_1"/>
</dbReference>
<dbReference type="EMBL" id="BSYR01000039">
    <property type="protein sequence ID" value="GMJ04427.1"/>
    <property type="molecule type" value="Genomic_DNA"/>
</dbReference>
<proteinExistence type="predicted"/>
<evidence type="ECO:0000256" key="3">
    <source>
        <dbReference type="ARBA" id="ARBA00022801"/>
    </source>
</evidence>
<dbReference type="GO" id="GO:0003906">
    <property type="term" value="F:DNA-(apurinic or apyrimidinic site) endonuclease activity"/>
    <property type="evidence" value="ECO:0007669"/>
    <property type="project" value="TreeGrafter"/>
</dbReference>
<dbReference type="GO" id="GO:0046872">
    <property type="term" value="F:metal ion binding"/>
    <property type="evidence" value="ECO:0007669"/>
    <property type="project" value="UniProtKB-KW"/>
</dbReference>
<evidence type="ECO:0000313" key="5">
    <source>
        <dbReference type="EMBL" id="GMJ04427.1"/>
    </source>
</evidence>
<gene>
    <name evidence="5" type="ORF">HRI_004111900</name>
</gene>
<evidence type="ECO:0008006" key="7">
    <source>
        <dbReference type="Google" id="ProtNLM"/>
    </source>
</evidence>
<name>A0A9W7J0I3_HIBTR</name>
<keyword evidence="6" id="KW-1185">Reference proteome</keyword>
<sequence>MEFRIVPWNIRGLGRKEKVRAVRNMVREKKPQVVFIQETKMGEISRQILRCMGCDKGFEYINAPAEGASGGVLSLWDTSRFEMIESRAYKRFTVLLGRF</sequence>
<comment type="caution">
    <text evidence="5">The sequence shown here is derived from an EMBL/GenBank/DDBJ whole genome shotgun (WGS) entry which is preliminary data.</text>
</comment>
<dbReference type="Gene3D" id="3.60.10.10">
    <property type="entry name" value="Endonuclease/exonuclease/phosphatase"/>
    <property type="match status" value="1"/>
</dbReference>
<comment type="cofactor">
    <cofactor evidence="1">
        <name>Mg(2+)</name>
        <dbReference type="ChEBI" id="CHEBI:18420"/>
    </cofactor>
</comment>
<accession>A0A9W7J0I3</accession>
<dbReference type="GO" id="GO:0008311">
    <property type="term" value="F:double-stranded DNA 3'-5' DNA exonuclease activity"/>
    <property type="evidence" value="ECO:0007669"/>
    <property type="project" value="TreeGrafter"/>
</dbReference>
<keyword evidence="3" id="KW-0378">Hydrolase</keyword>
<dbReference type="OrthoDB" id="1881450at2759"/>
<dbReference type="GO" id="GO:0008081">
    <property type="term" value="F:phosphoric diester hydrolase activity"/>
    <property type="evidence" value="ECO:0007669"/>
    <property type="project" value="TreeGrafter"/>
</dbReference>
<organism evidence="5 6">
    <name type="scientific">Hibiscus trionum</name>
    <name type="common">Flower of an hour</name>
    <dbReference type="NCBI Taxonomy" id="183268"/>
    <lineage>
        <taxon>Eukaryota</taxon>
        <taxon>Viridiplantae</taxon>
        <taxon>Streptophyta</taxon>
        <taxon>Embryophyta</taxon>
        <taxon>Tracheophyta</taxon>
        <taxon>Spermatophyta</taxon>
        <taxon>Magnoliopsida</taxon>
        <taxon>eudicotyledons</taxon>
        <taxon>Gunneridae</taxon>
        <taxon>Pentapetalae</taxon>
        <taxon>rosids</taxon>
        <taxon>malvids</taxon>
        <taxon>Malvales</taxon>
        <taxon>Malvaceae</taxon>
        <taxon>Malvoideae</taxon>
        <taxon>Hibiscus</taxon>
    </lineage>
</organism>
<dbReference type="GO" id="GO:0005634">
    <property type="term" value="C:nucleus"/>
    <property type="evidence" value="ECO:0007669"/>
    <property type="project" value="TreeGrafter"/>
</dbReference>
<dbReference type="Proteomes" id="UP001165190">
    <property type="component" value="Unassembled WGS sequence"/>
</dbReference>
<evidence type="ECO:0000256" key="1">
    <source>
        <dbReference type="ARBA" id="ARBA00001946"/>
    </source>
</evidence>
<dbReference type="SUPFAM" id="SSF56219">
    <property type="entry name" value="DNase I-like"/>
    <property type="match status" value="1"/>
</dbReference>
<protein>
    <recommendedName>
        <fullName evidence="7">Endonuclease/exonuclease/phosphatase domain-containing protein</fullName>
    </recommendedName>
</protein>